<feature type="transmembrane region" description="Helical" evidence="1">
    <location>
        <begin position="1059"/>
        <end position="1078"/>
    </location>
</feature>
<reference evidence="3" key="1">
    <citation type="submission" date="2022-11" db="EMBL/GenBank/DDBJ databases">
        <authorList>
            <person name="Morgan W.R."/>
            <person name="Tartar A."/>
        </authorList>
    </citation>
    <scope>NUCLEOTIDE SEQUENCE</scope>
    <source>
        <strain evidence="3">ARSEF 373</strain>
    </source>
</reference>
<keyword evidence="1" id="KW-0812">Transmembrane</keyword>
<evidence type="ECO:0000256" key="2">
    <source>
        <dbReference type="SAM" id="SignalP"/>
    </source>
</evidence>
<dbReference type="AlphaFoldDB" id="A0AAV2YW82"/>
<proteinExistence type="predicted"/>
<feature type="chain" id="PRO_5043528264" evidence="2">
    <location>
        <begin position="23"/>
        <end position="1100"/>
    </location>
</feature>
<gene>
    <name evidence="3" type="ORF">N0F65_009772</name>
</gene>
<reference evidence="3" key="2">
    <citation type="journal article" date="2023" name="Microbiol Resour">
        <title>Decontamination and Annotation of the Draft Genome Sequence of the Oomycete Lagenidium giganteum ARSEF 373.</title>
        <authorList>
            <person name="Morgan W.R."/>
            <person name="Tartar A."/>
        </authorList>
    </citation>
    <scope>NUCLEOTIDE SEQUENCE</scope>
    <source>
        <strain evidence="3">ARSEF 373</strain>
    </source>
</reference>
<feature type="signal peptide" evidence="2">
    <location>
        <begin position="1"/>
        <end position="22"/>
    </location>
</feature>
<comment type="caution">
    <text evidence="3">The sequence shown here is derived from an EMBL/GenBank/DDBJ whole genome shotgun (WGS) entry which is preliminary data.</text>
</comment>
<protein>
    <submittedName>
        <fullName evidence="3">Uncharacterized protein</fullName>
    </submittedName>
</protein>
<accession>A0AAV2YW82</accession>
<keyword evidence="1" id="KW-1133">Transmembrane helix</keyword>
<name>A0AAV2YW82_9STRA</name>
<keyword evidence="4" id="KW-1185">Reference proteome</keyword>
<evidence type="ECO:0000256" key="1">
    <source>
        <dbReference type="SAM" id="Phobius"/>
    </source>
</evidence>
<dbReference type="Proteomes" id="UP001146120">
    <property type="component" value="Unassembled WGS sequence"/>
</dbReference>
<sequence length="1100" mass="120660">MLLKLLTSGAAIASLGVGMSRAKYVEFNHELARSYANQGITFLADIMEVDSKELMASTVDRIGCSTSDTSKVNDKVTVVLAISKCLNDSSIAMIDEWIAKIEDNDHLMYFKDGQSAPIAFETRVVPGACQARDERNAAGLHDTEFTKHFDNTWEQGGARLTAEEVTDDDVSRMATFAKYGHVLAGLPDLPATKETPSVAPIGVISFVTDSVSYSEVQQYERINQIDKAFNFQICHSGSNCAGNFENCVFLQETVDLFLYNPFTVTRAFKCDKLAGGVPISYIGADGNRHCYCSCPAGYWQKKGDDGSWSCEQHTNSLCDCEWQKRLHGYQHKVTTELATCSFDHIATSWGVDVPFPSDNYVADGRTNAEDTGNLKAGPRIKLSRYQSFDQIIKWSKLDAVLKAAGKTGVQPSDLLDGWAASVKKYALTAGDATATVDVIANPPSATTDALYPWKVYQSTRVSVIDGLGFTAYGKYHLEVNANDYSKDATCKGCVSIVDNNRPRHSTTCPVGFNDNVFSVAQGDTSYMSEMTGDNLDKANGLVGAFYDFGDKATNDACGSPRCDDQSFQIQDFFQAALVDGKYDDGRTCFNKDAVRSAFLSNPASVVNPLVDATGAAKQDDTPVTTHCTRCCSYATKLKEWWVDYTCGKDYDLEYCDGLDSESCSLKQCLTMDGNTLATAAARIRQSYVDESKAVIDALTEKVYQTHTQIHRALQCTAFEGTDGVCDFKAAISALLETSVSSNFPVTGYDIKKYVYWRYRVKGDDAGWRLVSDNFIHTFATPETKITLEAWSNCGVVRRFYFYVVLHTHSIVKVCDHFEDMWYQTSVSPAKVTTDLCAYPKSDFAELTFDYHPNVGLQYDGNQLIMQISAVQCKLTIHDDVGDRGTGVQIVNVVADSPEIIKRFAVELINKDITMAITRFRVDCTFTYKRYDKTTAPVIPCSKEFSIKDCTGPQIDIPEGECRYDDCAGKALPGPFEACGGTIVRSTATATTLSTDDSGCCQACHSTTTCNPILGLPNVADDIKRCEPTTGEPPLTDKLSHPIVINLMAEAMNNLGGHTLLLTVVSGSAVMAMVALVVVRRRQVNAAKIDVVDDAYYPLLH</sequence>
<keyword evidence="1" id="KW-0472">Membrane</keyword>
<organism evidence="3 4">
    <name type="scientific">Lagenidium giganteum</name>
    <dbReference type="NCBI Taxonomy" id="4803"/>
    <lineage>
        <taxon>Eukaryota</taxon>
        <taxon>Sar</taxon>
        <taxon>Stramenopiles</taxon>
        <taxon>Oomycota</taxon>
        <taxon>Peronosporomycetes</taxon>
        <taxon>Pythiales</taxon>
        <taxon>Pythiaceae</taxon>
    </lineage>
</organism>
<evidence type="ECO:0000313" key="4">
    <source>
        <dbReference type="Proteomes" id="UP001146120"/>
    </source>
</evidence>
<dbReference type="EMBL" id="DAKRPA010000133">
    <property type="protein sequence ID" value="DAZ97504.1"/>
    <property type="molecule type" value="Genomic_DNA"/>
</dbReference>
<evidence type="ECO:0000313" key="3">
    <source>
        <dbReference type="EMBL" id="DAZ97504.1"/>
    </source>
</evidence>
<keyword evidence="2" id="KW-0732">Signal</keyword>